<feature type="region of interest" description="Disordered" evidence="1">
    <location>
        <begin position="41"/>
        <end position="84"/>
    </location>
</feature>
<feature type="compositionally biased region" description="Acidic residues" evidence="1">
    <location>
        <begin position="46"/>
        <end position="84"/>
    </location>
</feature>
<evidence type="ECO:0000313" key="2">
    <source>
        <dbReference type="EMBL" id="GFC93271.1"/>
    </source>
</evidence>
<reference evidence="2" key="1">
    <citation type="journal article" date="2019" name="Sci. Rep.">
        <title>Draft genome of Tanacetum cinerariifolium, the natural source of mosquito coil.</title>
        <authorList>
            <person name="Yamashiro T."/>
            <person name="Shiraishi A."/>
            <person name="Satake H."/>
            <person name="Nakayama K."/>
        </authorList>
    </citation>
    <scope>NUCLEOTIDE SEQUENCE</scope>
</reference>
<feature type="compositionally biased region" description="Polar residues" evidence="1">
    <location>
        <begin position="1"/>
        <end position="14"/>
    </location>
</feature>
<feature type="region of interest" description="Disordered" evidence="1">
    <location>
        <begin position="1"/>
        <end position="26"/>
    </location>
</feature>
<accession>A0A699S733</accession>
<dbReference type="AlphaFoldDB" id="A0A699S733"/>
<sequence>MTPSTIATVTTSNDAPIPPTLIPSDVLQNLPTFNSVFHFDKRLRDEDDDDNDEEEETAKIDEPEDTESGGDDGEVTESDREDDL</sequence>
<protein>
    <submittedName>
        <fullName evidence="2">Uncharacterized protein</fullName>
    </submittedName>
</protein>
<name>A0A699S733_TANCI</name>
<proteinExistence type="predicted"/>
<evidence type="ECO:0000256" key="1">
    <source>
        <dbReference type="SAM" id="MobiDB-lite"/>
    </source>
</evidence>
<dbReference type="EMBL" id="BKCJ011142332">
    <property type="protein sequence ID" value="GFC93271.1"/>
    <property type="molecule type" value="Genomic_DNA"/>
</dbReference>
<comment type="caution">
    <text evidence="2">The sequence shown here is derived from an EMBL/GenBank/DDBJ whole genome shotgun (WGS) entry which is preliminary data.</text>
</comment>
<organism evidence="2">
    <name type="scientific">Tanacetum cinerariifolium</name>
    <name type="common">Dalmatian daisy</name>
    <name type="synonym">Chrysanthemum cinerariifolium</name>
    <dbReference type="NCBI Taxonomy" id="118510"/>
    <lineage>
        <taxon>Eukaryota</taxon>
        <taxon>Viridiplantae</taxon>
        <taxon>Streptophyta</taxon>
        <taxon>Embryophyta</taxon>
        <taxon>Tracheophyta</taxon>
        <taxon>Spermatophyta</taxon>
        <taxon>Magnoliopsida</taxon>
        <taxon>eudicotyledons</taxon>
        <taxon>Gunneridae</taxon>
        <taxon>Pentapetalae</taxon>
        <taxon>asterids</taxon>
        <taxon>campanulids</taxon>
        <taxon>Asterales</taxon>
        <taxon>Asteraceae</taxon>
        <taxon>Asteroideae</taxon>
        <taxon>Anthemideae</taxon>
        <taxon>Anthemidinae</taxon>
        <taxon>Tanacetum</taxon>
    </lineage>
</organism>
<feature type="non-terminal residue" evidence="2">
    <location>
        <position position="84"/>
    </location>
</feature>
<gene>
    <name evidence="2" type="ORF">Tci_865241</name>
</gene>